<dbReference type="KEGG" id="psn:Pedsa_0938"/>
<dbReference type="OrthoDB" id="772779at2"/>
<accession>F0SAD3</accession>
<evidence type="ECO:0000313" key="2">
    <source>
        <dbReference type="Proteomes" id="UP000000310"/>
    </source>
</evidence>
<sequence>MYRDTKITIDINKVEFYDLDNQKIDIPEFYKLLGNSIFKEANSIEVSDLARILHKGESPEATQQEIEEIIYLLNTSIKYKAFVQKPLLDYFNRLLTDLNDKKDGKNN</sequence>
<dbReference type="HOGENOM" id="CLU_2207821_0_0_10"/>
<protein>
    <submittedName>
        <fullName evidence="1">Uncharacterized protein</fullName>
    </submittedName>
</protein>
<proteinExistence type="predicted"/>
<name>F0SAD3_PSESL</name>
<keyword evidence="2" id="KW-1185">Reference proteome</keyword>
<organism evidence="1 2">
    <name type="scientific">Pseudopedobacter saltans (strain ATCC 51119 / DSM 12145 / JCM 21818 / CCUG 39354 / LMG 10337 / NBRC 100064 / NCIMB 13643)</name>
    <name type="common">Pedobacter saltans</name>
    <dbReference type="NCBI Taxonomy" id="762903"/>
    <lineage>
        <taxon>Bacteria</taxon>
        <taxon>Pseudomonadati</taxon>
        <taxon>Bacteroidota</taxon>
        <taxon>Sphingobacteriia</taxon>
        <taxon>Sphingobacteriales</taxon>
        <taxon>Sphingobacteriaceae</taxon>
        <taxon>Pseudopedobacter</taxon>
    </lineage>
</organism>
<reference evidence="2" key="2">
    <citation type="submission" date="2011-02" db="EMBL/GenBank/DDBJ databases">
        <title>The complete genome of Pedobacter saltans DSM 12145.</title>
        <authorList>
            <consortium name="US DOE Joint Genome Institute (JGI-PGF)"/>
            <person name="Lucas S."/>
            <person name="Copeland A."/>
            <person name="Lapidus A."/>
            <person name="Bruce D."/>
            <person name="Goodwin L."/>
            <person name="Pitluck S."/>
            <person name="Kyrpides N."/>
            <person name="Mavromatis K."/>
            <person name="Pagani I."/>
            <person name="Ivanova N."/>
            <person name="Ovchinnikova G."/>
            <person name="Lu M."/>
            <person name="Detter J.C."/>
            <person name="Han C."/>
            <person name="Land M."/>
            <person name="Hauser L."/>
            <person name="Markowitz V."/>
            <person name="Cheng J.-F."/>
            <person name="Hugenholtz P."/>
            <person name="Woyke T."/>
            <person name="Wu D."/>
            <person name="Tindall B."/>
            <person name="Pomrenke H.G."/>
            <person name="Brambilla E."/>
            <person name="Klenk H.-P."/>
            <person name="Eisen J.A."/>
        </authorList>
    </citation>
    <scope>NUCLEOTIDE SEQUENCE [LARGE SCALE GENOMIC DNA]</scope>
    <source>
        <strain evidence="2">ATCC 51119 / DSM 12145 / JCM 21818 / LMG 10337 / NBRC 100064 / NCIMB 13643</strain>
    </source>
</reference>
<dbReference type="RefSeq" id="WP_013632010.1">
    <property type="nucleotide sequence ID" value="NC_015177.1"/>
</dbReference>
<evidence type="ECO:0000313" key="1">
    <source>
        <dbReference type="EMBL" id="ADY51510.1"/>
    </source>
</evidence>
<dbReference type="AlphaFoldDB" id="F0SAD3"/>
<gene>
    <name evidence="1" type="ordered locus">Pedsa_0938</name>
</gene>
<dbReference type="Proteomes" id="UP000000310">
    <property type="component" value="Chromosome"/>
</dbReference>
<reference evidence="1 2" key="1">
    <citation type="journal article" date="2011" name="Stand. Genomic Sci.">
        <title>Complete genome sequence of the gliding, heparinolytic Pedobacter saltans type strain (113).</title>
        <authorList>
            <person name="Liolios K."/>
            <person name="Sikorski J."/>
            <person name="Lu M."/>
            <person name="Nolan M."/>
            <person name="Lapidus A."/>
            <person name="Lucas S."/>
            <person name="Hammon N."/>
            <person name="Deshpande S."/>
            <person name="Cheng J.F."/>
            <person name="Tapia R."/>
            <person name="Han C."/>
            <person name="Goodwin L."/>
            <person name="Pitluck S."/>
            <person name="Huntemann M."/>
            <person name="Ivanova N."/>
            <person name="Pagani I."/>
            <person name="Mavromatis K."/>
            <person name="Ovchinikova G."/>
            <person name="Pati A."/>
            <person name="Chen A."/>
            <person name="Palaniappan K."/>
            <person name="Land M."/>
            <person name="Hauser L."/>
            <person name="Brambilla E.M."/>
            <person name="Kotsyurbenko O."/>
            <person name="Rohde M."/>
            <person name="Tindall B.J."/>
            <person name="Abt B."/>
            <person name="Goker M."/>
            <person name="Detter J.C."/>
            <person name="Woyke T."/>
            <person name="Bristow J."/>
            <person name="Eisen J.A."/>
            <person name="Markowitz V."/>
            <person name="Hugenholtz P."/>
            <person name="Klenk H.P."/>
            <person name="Kyrpides N.C."/>
        </authorList>
    </citation>
    <scope>NUCLEOTIDE SEQUENCE [LARGE SCALE GENOMIC DNA]</scope>
    <source>
        <strain evidence="2">ATCC 51119 / DSM 12145 / JCM 21818 / LMG 10337 / NBRC 100064 / NCIMB 13643</strain>
    </source>
</reference>
<dbReference type="EMBL" id="CP002545">
    <property type="protein sequence ID" value="ADY51510.1"/>
    <property type="molecule type" value="Genomic_DNA"/>
</dbReference>
<dbReference type="STRING" id="762903.Pedsa_0938"/>